<proteinExistence type="predicted"/>
<organism evidence="1 2">
    <name type="scientific">Umezawaea tangerina</name>
    <dbReference type="NCBI Taxonomy" id="84725"/>
    <lineage>
        <taxon>Bacteria</taxon>
        <taxon>Bacillati</taxon>
        <taxon>Actinomycetota</taxon>
        <taxon>Actinomycetes</taxon>
        <taxon>Pseudonocardiales</taxon>
        <taxon>Pseudonocardiaceae</taxon>
        <taxon>Umezawaea</taxon>
    </lineage>
</organism>
<dbReference type="RefSeq" id="WP_211304753.1">
    <property type="nucleotide sequence ID" value="NZ_PVTF01000014.1"/>
</dbReference>
<dbReference type="EMBL" id="PVTF01000014">
    <property type="protein sequence ID" value="PRY35334.1"/>
    <property type="molecule type" value="Genomic_DNA"/>
</dbReference>
<gene>
    <name evidence="1" type="ORF">CLV43_114252</name>
</gene>
<evidence type="ECO:0000313" key="1">
    <source>
        <dbReference type="EMBL" id="PRY35334.1"/>
    </source>
</evidence>
<reference evidence="1 2" key="1">
    <citation type="submission" date="2018-03" db="EMBL/GenBank/DDBJ databases">
        <title>Genomic Encyclopedia of Archaeal and Bacterial Type Strains, Phase II (KMG-II): from individual species to whole genera.</title>
        <authorList>
            <person name="Goeker M."/>
        </authorList>
    </citation>
    <scope>NUCLEOTIDE SEQUENCE [LARGE SCALE GENOMIC DNA]</scope>
    <source>
        <strain evidence="1 2">DSM 44720</strain>
    </source>
</reference>
<accession>A0A2T0SPJ6</accession>
<protein>
    <submittedName>
        <fullName evidence="1">Uncharacterized protein</fullName>
    </submittedName>
</protein>
<name>A0A2T0SPJ6_9PSEU</name>
<evidence type="ECO:0000313" key="2">
    <source>
        <dbReference type="Proteomes" id="UP000239494"/>
    </source>
</evidence>
<comment type="caution">
    <text evidence="1">The sequence shown here is derived from an EMBL/GenBank/DDBJ whole genome shotgun (WGS) entry which is preliminary data.</text>
</comment>
<keyword evidence="2" id="KW-1185">Reference proteome</keyword>
<sequence length="135" mass="14005">MTVESGLGWSTFSVDDASGTPCDLRSCTTNLEFATPRAVQDVTALTMSANARLALLADASITATLVFDDSAGKGHSVFKTVPSTSVPRTTSLGVSGQTLAMEMLYTDYPFGRAQTGELTHGVPGVLADGAVPTWS</sequence>
<dbReference type="Proteomes" id="UP000239494">
    <property type="component" value="Unassembled WGS sequence"/>
</dbReference>
<dbReference type="AlphaFoldDB" id="A0A2T0SPJ6"/>